<dbReference type="InterPro" id="IPR004299">
    <property type="entry name" value="MBOAT_fam"/>
</dbReference>
<feature type="transmembrane region" description="Helical" evidence="7">
    <location>
        <begin position="119"/>
        <end position="142"/>
    </location>
</feature>
<dbReference type="InterPro" id="IPR051085">
    <property type="entry name" value="MB_O-acyltransferase"/>
</dbReference>
<organism evidence="8">
    <name type="scientific">bioreactor metagenome</name>
    <dbReference type="NCBI Taxonomy" id="1076179"/>
    <lineage>
        <taxon>unclassified sequences</taxon>
        <taxon>metagenomes</taxon>
        <taxon>ecological metagenomes</taxon>
    </lineage>
</organism>
<evidence type="ECO:0000256" key="1">
    <source>
        <dbReference type="ARBA" id="ARBA00004651"/>
    </source>
</evidence>
<evidence type="ECO:0000313" key="8">
    <source>
        <dbReference type="EMBL" id="MPM02450.1"/>
    </source>
</evidence>
<comment type="similarity">
    <text evidence="2">Belongs to the membrane-bound acyltransferase family.</text>
</comment>
<feature type="transmembrane region" description="Helical" evidence="7">
    <location>
        <begin position="193"/>
        <end position="211"/>
    </location>
</feature>
<keyword evidence="8" id="KW-0012">Acyltransferase</keyword>
<evidence type="ECO:0000256" key="6">
    <source>
        <dbReference type="ARBA" id="ARBA00023136"/>
    </source>
</evidence>
<evidence type="ECO:0000256" key="5">
    <source>
        <dbReference type="ARBA" id="ARBA00022989"/>
    </source>
</evidence>
<accession>A0A644WF47</accession>
<dbReference type="AlphaFoldDB" id="A0A644WF47"/>
<evidence type="ECO:0000256" key="3">
    <source>
        <dbReference type="ARBA" id="ARBA00022475"/>
    </source>
</evidence>
<feature type="transmembrane region" description="Helical" evidence="7">
    <location>
        <begin position="364"/>
        <end position="383"/>
    </location>
</feature>
<feature type="transmembrane region" description="Helical" evidence="7">
    <location>
        <begin position="334"/>
        <end position="352"/>
    </location>
</feature>
<feature type="transmembrane region" description="Helical" evidence="7">
    <location>
        <begin position="414"/>
        <end position="430"/>
    </location>
</feature>
<comment type="subcellular location">
    <subcellularLocation>
        <location evidence="1">Cell membrane</location>
        <topology evidence="1">Multi-pass membrane protein</topology>
    </subcellularLocation>
</comment>
<keyword evidence="4 7" id="KW-0812">Transmembrane</keyword>
<dbReference type="EMBL" id="VSSQ01000870">
    <property type="protein sequence ID" value="MPM02450.1"/>
    <property type="molecule type" value="Genomic_DNA"/>
</dbReference>
<protein>
    <submittedName>
        <fullName evidence="8">Peptidoglycan O-acetyltransferase</fullName>
        <ecNumber evidence="8">2.3.1.-</ecNumber>
    </submittedName>
</protein>
<dbReference type="GO" id="GO:0005886">
    <property type="term" value="C:plasma membrane"/>
    <property type="evidence" value="ECO:0007669"/>
    <property type="project" value="UniProtKB-SubCell"/>
</dbReference>
<dbReference type="GO" id="GO:0016746">
    <property type="term" value="F:acyltransferase activity"/>
    <property type="evidence" value="ECO:0007669"/>
    <property type="project" value="UniProtKB-KW"/>
</dbReference>
<sequence length="480" mass="56037">MLFNSFDFAVFLPLVYLLYWFLFQKHLKLRNFFLLTASYVFYGFWDWRFLSLILISSLMDYILAMQIHATQPEQKNKRKVLLVLSLVLNLGFLGFFKYYNFFVESFIATFTLFGKEFSYSPMHIILPVGISFYTFQSLSYTLDVYFKKMEPTRNLINFLAFVSFFPQLVAGPIERAKNLLPQFDEVKHFDYQAARSGLLFILFGLFKKIMIADRLAVFINQTYGNIEEAKGIAMLTGVFFFAFQLYLDFSAYSDIAIGTARLFGFKLSTNFRRPYLSTSFSGFWKRWHITLSSWFQDYIYIPLGGNRKGVNRKIVNLLVVFFLSGLWHGASWNFVIWGLINGLFLILLDPLFKLEKPSGGMKRFFSAILVFSGWTLSLIFFRAQTFGDAMLVFQNIGFGGVQSLYEFGLNSREFTFALWLVVGMMIYEVIAERWSETLQEKFYSGHYLLRWGVYLLLTLSIIYLGAYGAGNDNSFIYFQF</sequence>
<reference evidence="8" key="1">
    <citation type="submission" date="2019-08" db="EMBL/GenBank/DDBJ databases">
        <authorList>
            <person name="Kucharzyk K."/>
            <person name="Murdoch R.W."/>
            <person name="Higgins S."/>
            <person name="Loffler F."/>
        </authorList>
    </citation>
    <scope>NUCLEOTIDE SEQUENCE</scope>
</reference>
<evidence type="ECO:0000256" key="7">
    <source>
        <dbReference type="SAM" id="Phobius"/>
    </source>
</evidence>
<proteinExistence type="inferred from homology"/>
<feature type="transmembrane region" description="Helical" evidence="7">
    <location>
        <begin position="451"/>
        <end position="470"/>
    </location>
</feature>
<evidence type="ECO:0000256" key="2">
    <source>
        <dbReference type="ARBA" id="ARBA00010323"/>
    </source>
</evidence>
<evidence type="ECO:0000256" key="4">
    <source>
        <dbReference type="ARBA" id="ARBA00022692"/>
    </source>
</evidence>
<dbReference type="EC" id="2.3.1.-" evidence="8"/>
<dbReference type="PANTHER" id="PTHR13285:SF18">
    <property type="entry name" value="PROTEIN-CYSTEINE N-PALMITOYLTRANSFERASE RASP"/>
    <property type="match status" value="1"/>
</dbReference>
<dbReference type="PIRSF" id="PIRSF500217">
    <property type="entry name" value="AlgI"/>
    <property type="match status" value="1"/>
</dbReference>
<gene>
    <name evidence="8" type="primary">patA_24</name>
    <name evidence="8" type="ORF">SDC9_48699</name>
</gene>
<dbReference type="Pfam" id="PF03062">
    <property type="entry name" value="MBOAT"/>
    <property type="match status" value="1"/>
</dbReference>
<comment type="caution">
    <text evidence="8">The sequence shown here is derived from an EMBL/GenBank/DDBJ whole genome shotgun (WGS) entry which is preliminary data.</text>
</comment>
<keyword evidence="6 7" id="KW-0472">Membrane</keyword>
<dbReference type="PIRSF" id="PIRSF016636">
    <property type="entry name" value="AlgI_DltB"/>
    <property type="match status" value="1"/>
</dbReference>
<keyword evidence="8" id="KW-0808">Transferase</keyword>
<keyword evidence="5 7" id="KW-1133">Transmembrane helix</keyword>
<feature type="transmembrane region" description="Helical" evidence="7">
    <location>
        <begin position="6"/>
        <end position="22"/>
    </location>
</feature>
<keyword evidence="3" id="KW-1003">Cell membrane</keyword>
<feature type="transmembrane region" description="Helical" evidence="7">
    <location>
        <begin position="80"/>
        <end position="99"/>
    </location>
</feature>
<name>A0A644WF47_9ZZZZ</name>
<feature type="transmembrane region" description="Helical" evidence="7">
    <location>
        <begin position="154"/>
        <end position="173"/>
    </location>
</feature>
<dbReference type="InterPro" id="IPR024194">
    <property type="entry name" value="Ac/AlaTfrase_AlgI/DltB"/>
</dbReference>
<feature type="transmembrane region" description="Helical" evidence="7">
    <location>
        <begin position="51"/>
        <end position="68"/>
    </location>
</feature>
<dbReference type="PANTHER" id="PTHR13285">
    <property type="entry name" value="ACYLTRANSFERASE"/>
    <property type="match status" value="1"/>
</dbReference>
<dbReference type="GO" id="GO:0042121">
    <property type="term" value="P:alginic acid biosynthetic process"/>
    <property type="evidence" value="ECO:0007669"/>
    <property type="project" value="InterPro"/>
</dbReference>
<dbReference type="InterPro" id="IPR028362">
    <property type="entry name" value="AlgI"/>
</dbReference>